<dbReference type="Pfam" id="PF00990">
    <property type="entry name" value="GGDEF"/>
    <property type="match status" value="1"/>
</dbReference>
<dbReference type="PANTHER" id="PTHR44757">
    <property type="entry name" value="DIGUANYLATE CYCLASE DGCP"/>
    <property type="match status" value="1"/>
</dbReference>
<proteinExistence type="inferred from homology"/>
<dbReference type="InterPro" id="IPR029787">
    <property type="entry name" value="Nucleotide_cyclase"/>
</dbReference>
<reference evidence="8 9" key="1">
    <citation type="journal article" date="2020" name="Microorganisms">
        <title>Osmotic Adaptation and Compatible Solute Biosynthesis of Phototrophic Bacteria as Revealed from Genome Analyses.</title>
        <authorList>
            <person name="Imhoff J.F."/>
            <person name="Rahn T."/>
            <person name="Kunzel S."/>
            <person name="Keller A."/>
            <person name="Neulinger S.C."/>
        </authorList>
    </citation>
    <scope>NUCLEOTIDE SEQUENCE [LARGE SCALE GENOMIC DNA]</scope>
    <source>
        <strain evidence="8 9">DSM 21303</strain>
    </source>
</reference>
<dbReference type="CDD" id="cd01948">
    <property type="entry name" value="EAL"/>
    <property type="match status" value="1"/>
</dbReference>
<dbReference type="Gene3D" id="3.30.70.270">
    <property type="match status" value="1"/>
</dbReference>
<keyword evidence="2" id="KW-0732">Signal</keyword>
<gene>
    <name evidence="8" type="ORF">CKO25_03945</name>
</gene>
<comment type="similarity">
    <text evidence="1">Belongs to the leucine-binding protein family.</text>
</comment>
<evidence type="ECO:0000259" key="6">
    <source>
        <dbReference type="PROSITE" id="PS50887"/>
    </source>
</evidence>
<dbReference type="EMBL" id="NRSD01000002">
    <property type="protein sequence ID" value="MBK1643825.1"/>
    <property type="molecule type" value="Genomic_DNA"/>
</dbReference>
<dbReference type="InterPro" id="IPR036046">
    <property type="entry name" value="Acylphosphatase-like_dom_sf"/>
</dbReference>
<dbReference type="CDD" id="cd00130">
    <property type="entry name" value="PAS"/>
    <property type="match status" value="1"/>
</dbReference>
<dbReference type="InterPro" id="IPR000014">
    <property type="entry name" value="PAS"/>
</dbReference>
<feature type="domain" description="EAL" evidence="5">
    <location>
        <begin position="695"/>
        <end position="949"/>
    </location>
</feature>
<evidence type="ECO:0000256" key="3">
    <source>
        <dbReference type="ARBA" id="ARBA00022737"/>
    </source>
</evidence>
<dbReference type="GO" id="GO:0071949">
    <property type="term" value="F:FAD binding"/>
    <property type="evidence" value="ECO:0007669"/>
    <property type="project" value="InterPro"/>
</dbReference>
<dbReference type="PROSITE" id="PS50925">
    <property type="entry name" value="BLUF"/>
    <property type="match status" value="1"/>
</dbReference>
<dbReference type="Pfam" id="PF13458">
    <property type="entry name" value="Peripla_BP_6"/>
    <property type="match status" value="1"/>
</dbReference>
<dbReference type="NCBIfam" id="TIGR00254">
    <property type="entry name" value="GGDEF"/>
    <property type="match status" value="1"/>
</dbReference>
<evidence type="ECO:0000313" key="9">
    <source>
        <dbReference type="Proteomes" id="UP001138802"/>
    </source>
</evidence>
<feature type="domain" description="GGDEF" evidence="6">
    <location>
        <begin position="553"/>
        <end position="686"/>
    </location>
</feature>
<dbReference type="Gene3D" id="3.40.50.2300">
    <property type="match status" value="2"/>
</dbReference>
<protein>
    <recommendedName>
        <fullName evidence="10">EAL domain-containing protein</fullName>
    </recommendedName>
</protein>
<sequence>MPPLSGIADLYGQEISWAAQIAVEEINASGGLLGRPLELVIEDDGSMPDTALRAAKRLLEEHGCSALIGNLLSNSRIAIAAQITEPRQVPYLNFSFYEGSIAGRFFFHCAALPNQQIEQMIPFMAERYGPKMFFAGHNYEWPFGSIDVAKRALSRIGGEVVGEDYLPFGLPAQRLAALLDRLGTSGADVFVPYFAGRDQIKLLNDFATHGLKKIAVVMGHFDEAMAGFLKPEVRTGLYSSNTYFMSVDTARSRAYLERLRAHPEVDALWPNGRGVLTNFGEAAYCCVHAYAQAVKAAGCTEPASVVQALEQVRVDSCQGEVRMDPCSHHAEVNSFLARCRADGTFEIIQSFGRIAPRIPERYRSRSPRTPNVTELFSRSHLDDRPIPVCDAGVSDLSHRILDIVDVAVIAAEADGRILQANLGAAKLFGYTLSELTHLQVDLLLPPHQRPGHREAMRAFEQSPLQHLPMGHRGEITGYRQDGTLFPAVASLSKFIDADRVVLVAALQDISAKKLAEQDLWWRATHDPNTRLPNRILICDRLEHALQRSEHRRRWVAVLVIDLDDFRLLNDNYGHPIGDQALVQVAGRLLGQVHPGDTVGYLGADEFVVLCEQVTHTDDVVRLAEQINAVLRLPLQLDNHDITCTASIGFALGLGTTISADVLLRNADIAMHASKAQGRNTWRSFSRDLGEQSKERLSLVTGLRHAIARNELSLAFQPILAANSLRIQGAEALLRWHPRSGPVSPALFVPIAEQSGAIVEIGRWVFEQTCSAQQRLAQAYPDSPPYLSLNLSAAQLNDEHIIDEFALILQRTGADTTRLLLELTETALFADVEKNLRILHALAELGMQVAVDDFGTGYSSLLQLLRLPVSQIKIDRAFVDGIEHREDARLIISAMVKMGHALGKRLIAEGVENEAQLFELQALKCDALQGFHLYRPMPEQALLEAIAENHRQPPCNASRVYYLIYLSRANEALGREHIDEIVAQSRASNRPEGITGLLIYQNGYFMQLLEGRQEPVEALMARIAEDPRHSEPLVVVRGYAGQRLFADWSMGYWKVGATPDGEQSPFERHSQTISLRKASEDTRFCYALFQALSTAI</sequence>
<accession>A0A9X0WG18</accession>
<keyword evidence="9" id="KW-1185">Reference proteome</keyword>
<evidence type="ECO:0008006" key="10">
    <source>
        <dbReference type="Google" id="ProtNLM"/>
    </source>
</evidence>
<dbReference type="SUPFAM" id="SSF53822">
    <property type="entry name" value="Periplasmic binding protein-like I"/>
    <property type="match status" value="1"/>
</dbReference>
<dbReference type="Pfam" id="PF00563">
    <property type="entry name" value="EAL"/>
    <property type="match status" value="1"/>
</dbReference>
<evidence type="ECO:0000256" key="1">
    <source>
        <dbReference type="ARBA" id="ARBA00010062"/>
    </source>
</evidence>
<dbReference type="Gene3D" id="3.20.20.450">
    <property type="entry name" value="EAL domain"/>
    <property type="match status" value="1"/>
</dbReference>
<dbReference type="InterPro" id="IPR001633">
    <property type="entry name" value="EAL_dom"/>
</dbReference>
<evidence type="ECO:0000259" key="5">
    <source>
        <dbReference type="PROSITE" id="PS50883"/>
    </source>
</evidence>
<comment type="caution">
    <text evidence="8">The sequence shown here is derived from an EMBL/GenBank/DDBJ whole genome shotgun (WGS) entry which is preliminary data.</text>
</comment>
<dbReference type="SMART" id="SM00267">
    <property type="entry name" value="GGDEF"/>
    <property type="match status" value="1"/>
</dbReference>
<dbReference type="SUPFAM" id="SSF54975">
    <property type="entry name" value="Acylphosphatase/BLUF domain-like"/>
    <property type="match status" value="1"/>
</dbReference>
<dbReference type="InterPro" id="IPR007024">
    <property type="entry name" value="BLUF_domain"/>
</dbReference>
<evidence type="ECO:0000313" key="8">
    <source>
        <dbReference type="EMBL" id="MBK1643825.1"/>
    </source>
</evidence>
<dbReference type="SUPFAM" id="SSF55073">
    <property type="entry name" value="Nucleotide cyclase"/>
    <property type="match status" value="1"/>
</dbReference>
<dbReference type="InterPro" id="IPR035919">
    <property type="entry name" value="EAL_sf"/>
</dbReference>
<dbReference type="SMART" id="SM00091">
    <property type="entry name" value="PAS"/>
    <property type="match status" value="1"/>
</dbReference>
<dbReference type="PROSITE" id="PS50112">
    <property type="entry name" value="PAS"/>
    <property type="match status" value="1"/>
</dbReference>
<organism evidence="8 9">
    <name type="scientific">Thiocapsa imhoffii</name>
    <dbReference type="NCBI Taxonomy" id="382777"/>
    <lineage>
        <taxon>Bacteria</taxon>
        <taxon>Pseudomonadati</taxon>
        <taxon>Pseudomonadota</taxon>
        <taxon>Gammaproteobacteria</taxon>
        <taxon>Chromatiales</taxon>
        <taxon>Chromatiaceae</taxon>
        <taxon>Thiocapsa</taxon>
    </lineage>
</organism>
<dbReference type="SMART" id="SM01034">
    <property type="entry name" value="BLUF"/>
    <property type="match status" value="1"/>
</dbReference>
<dbReference type="Pfam" id="PF13426">
    <property type="entry name" value="PAS_9"/>
    <property type="match status" value="1"/>
</dbReference>
<dbReference type="AlphaFoldDB" id="A0A9X0WG18"/>
<dbReference type="InterPro" id="IPR000160">
    <property type="entry name" value="GGDEF_dom"/>
</dbReference>
<dbReference type="InterPro" id="IPR052155">
    <property type="entry name" value="Biofilm_reg_signaling"/>
</dbReference>
<dbReference type="InterPro" id="IPR028081">
    <property type="entry name" value="Leu-bd"/>
</dbReference>
<dbReference type="InterPro" id="IPR035965">
    <property type="entry name" value="PAS-like_dom_sf"/>
</dbReference>
<dbReference type="SUPFAM" id="SSF141868">
    <property type="entry name" value="EAL domain-like"/>
    <property type="match status" value="1"/>
</dbReference>
<evidence type="ECO:0000259" key="7">
    <source>
        <dbReference type="PROSITE" id="PS50925"/>
    </source>
</evidence>
<evidence type="ECO:0000256" key="2">
    <source>
        <dbReference type="ARBA" id="ARBA00022729"/>
    </source>
</evidence>
<dbReference type="PROSITE" id="PS50883">
    <property type="entry name" value="EAL"/>
    <property type="match status" value="1"/>
</dbReference>
<feature type="domain" description="PAS" evidence="4">
    <location>
        <begin position="399"/>
        <end position="462"/>
    </location>
</feature>
<name>A0A9X0WG18_9GAMM</name>
<dbReference type="PROSITE" id="PS50887">
    <property type="entry name" value="GGDEF"/>
    <property type="match status" value="1"/>
</dbReference>
<dbReference type="NCBIfam" id="TIGR00229">
    <property type="entry name" value="sensory_box"/>
    <property type="match status" value="1"/>
</dbReference>
<evidence type="ECO:0000259" key="4">
    <source>
        <dbReference type="PROSITE" id="PS50112"/>
    </source>
</evidence>
<dbReference type="Pfam" id="PF04940">
    <property type="entry name" value="BLUF"/>
    <property type="match status" value="1"/>
</dbReference>
<dbReference type="SUPFAM" id="SSF55785">
    <property type="entry name" value="PYP-like sensor domain (PAS domain)"/>
    <property type="match status" value="1"/>
</dbReference>
<dbReference type="InterPro" id="IPR043128">
    <property type="entry name" value="Rev_trsase/Diguanyl_cyclase"/>
</dbReference>
<dbReference type="GO" id="GO:0009882">
    <property type="term" value="F:blue light photoreceptor activity"/>
    <property type="evidence" value="ECO:0007669"/>
    <property type="project" value="InterPro"/>
</dbReference>
<dbReference type="SMART" id="SM00052">
    <property type="entry name" value="EAL"/>
    <property type="match status" value="1"/>
</dbReference>
<dbReference type="PANTHER" id="PTHR44757:SF2">
    <property type="entry name" value="BIOFILM ARCHITECTURE MAINTENANCE PROTEIN MBAA"/>
    <property type="match status" value="1"/>
</dbReference>
<dbReference type="Proteomes" id="UP001138802">
    <property type="component" value="Unassembled WGS sequence"/>
</dbReference>
<keyword evidence="3" id="KW-0677">Repeat</keyword>
<feature type="domain" description="BLUF" evidence="7">
    <location>
        <begin position="959"/>
        <end position="1050"/>
    </location>
</feature>
<dbReference type="Gene3D" id="3.30.70.100">
    <property type="match status" value="1"/>
</dbReference>
<dbReference type="CDD" id="cd01949">
    <property type="entry name" value="GGDEF"/>
    <property type="match status" value="1"/>
</dbReference>
<dbReference type="Gene3D" id="3.30.450.20">
    <property type="entry name" value="PAS domain"/>
    <property type="match status" value="1"/>
</dbReference>
<dbReference type="InterPro" id="IPR028082">
    <property type="entry name" value="Peripla_BP_I"/>
</dbReference>
<dbReference type="CDD" id="cd06331">
    <property type="entry name" value="PBP1_AmiC-like"/>
    <property type="match status" value="1"/>
</dbReference>